<accession>A0A1M5RBT7</accession>
<keyword evidence="5" id="KW-1185">Reference proteome</keyword>
<dbReference type="PANTHER" id="PTHR30273">
    <property type="entry name" value="PERIPLASMIC SIGNAL SENSOR AND SIGMA FACTOR ACTIVATOR FECR-RELATED"/>
    <property type="match status" value="1"/>
</dbReference>
<dbReference type="OrthoDB" id="1452822at2"/>
<gene>
    <name evidence="4" type="ORF">SAMN04488109_3308</name>
</gene>
<protein>
    <submittedName>
        <fullName evidence="4">FecR family protein</fullName>
    </submittedName>
</protein>
<dbReference type="Proteomes" id="UP000184212">
    <property type="component" value="Unassembled WGS sequence"/>
</dbReference>
<evidence type="ECO:0000259" key="2">
    <source>
        <dbReference type="Pfam" id="PF04773"/>
    </source>
</evidence>
<sequence>MEDNKDDDRSWYLASKRLTEGLSDAEALEWEALLRNEKFKNDFALLEKHWHALESSVYAQINVSEDWEAVRAKIRALPQTQKRFAFSSWLRYAAAAALFVTSAYVGWNFRKQRETAFVTKIEAPAGARTYVTLPDSSHVWLNAGTLISFDQHFGTDNRSLTLEGEAFFDVEKSSVPFEVHTVDIDIAVLGTAFNVKAYRNDDAVSTTLVRGALKVKRIKATGVAEEVLLRPNDKITLQGIPSERSGHPLTLQRNIDAVAEADWKDGWLTARGESLSELSKKIERLYNVAIHFENDSLKAYKYTGRIQQFSLEQVLKALALTSPIDFVINEKSVTLRENKNTKSKYKTLPTP</sequence>
<evidence type="ECO:0000259" key="3">
    <source>
        <dbReference type="Pfam" id="PF16344"/>
    </source>
</evidence>
<keyword evidence="1" id="KW-0472">Membrane</keyword>
<dbReference type="Pfam" id="PF04773">
    <property type="entry name" value="FecR"/>
    <property type="match status" value="1"/>
</dbReference>
<dbReference type="Gene3D" id="3.55.50.30">
    <property type="match status" value="1"/>
</dbReference>
<dbReference type="Gene3D" id="2.60.120.1440">
    <property type="match status" value="1"/>
</dbReference>
<proteinExistence type="predicted"/>
<dbReference type="InterPro" id="IPR032508">
    <property type="entry name" value="FecR_C"/>
</dbReference>
<dbReference type="EMBL" id="FQWQ01000002">
    <property type="protein sequence ID" value="SHH23802.1"/>
    <property type="molecule type" value="Genomic_DNA"/>
</dbReference>
<evidence type="ECO:0000256" key="1">
    <source>
        <dbReference type="SAM" id="Phobius"/>
    </source>
</evidence>
<dbReference type="AlphaFoldDB" id="A0A1M5RBT7"/>
<keyword evidence="1" id="KW-0812">Transmembrane</keyword>
<dbReference type="PANTHER" id="PTHR30273:SF2">
    <property type="entry name" value="PROTEIN FECR"/>
    <property type="match status" value="1"/>
</dbReference>
<feature type="domain" description="Protein FecR C-terminal" evidence="3">
    <location>
        <begin position="271"/>
        <end position="334"/>
    </location>
</feature>
<dbReference type="PIRSF" id="PIRSF018266">
    <property type="entry name" value="FecR"/>
    <property type="match status" value="1"/>
</dbReference>
<dbReference type="InterPro" id="IPR012373">
    <property type="entry name" value="Ferrdict_sens_TM"/>
</dbReference>
<organism evidence="4 5">
    <name type="scientific">Chryseolinea serpens</name>
    <dbReference type="NCBI Taxonomy" id="947013"/>
    <lineage>
        <taxon>Bacteria</taxon>
        <taxon>Pseudomonadati</taxon>
        <taxon>Bacteroidota</taxon>
        <taxon>Cytophagia</taxon>
        <taxon>Cytophagales</taxon>
        <taxon>Fulvivirgaceae</taxon>
        <taxon>Chryseolinea</taxon>
    </lineage>
</organism>
<dbReference type="InterPro" id="IPR006860">
    <property type="entry name" value="FecR"/>
</dbReference>
<dbReference type="Pfam" id="PF16344">
    <property type="entry name" value="FecR_C"/>
    <property type="match status" value="1"/>
</dbReference>
<name>A0A1M5RBT7_9BACT</name>
<keyword evidence="1" id="KW-1133">Transmembrane helix</keyword>
<evidence type="ECO:0000313" key="5">
    <source>
        <dbReference type="Proteomes" id="UP000184212"/>
    </source>
</evidence>
<dbReference type="RefSeq" id="WP_143164959.1">
    <property type="nucleotide sequence ID" value="NZ_FQWQ01000002.1"/>
</dbReference>
<feature type="domain" description="FecR protein" evidence="2">
    <location>
        <begin position="120"/>
        <end position="213"/>
    </location>
</feature>
<dbReference type="STRING" id="947013.SAMN04488109_3308"/>
<feature type="transmembrane region" description="Helical" evidence="1">
    <location>
        <begin position="89"/>
        <end position="107"/>
    </location>
</feature>
<evidence type="ECO:0000313" key="4">
    <source>
        <dbReference type="EMBL" id="SHH23802.1"/>
    </source>
</evidence>
<dbReference type="GO" id="GO:0016989">
    <property type="term" value="F:sigma factor antagonist activity"/>
    <property type="evidence" value="ECO:0007669"/>
    <property type="project" value="TreeGrafter"/>
</dbReference>
<reference evidence="4 5" key="1">
    <citation type="submission" date="2016-11" db="EMBL/GenBank/DDBJ databases">
        <authorList>
            <person name="Jaros S."/>
            <person name="Januszkiewicz K."/>
            <person name="Wedrychowicz H."/>
        </authorList>
    </citation>
    <scope>NUCLEOTIDE SEQUENCE [LARGE SCALE GENOMIC DNA]</scope>
    <source>
        <strain evidence="4 5">DSM 24574</strain>
    </source>
</reference>